<organism evidence="4 5">
    <name type="scientific">Hyaloscypha variabilis (strain UAMH 11265 / GT02V1 / F)</name>
    <name type="common">Meliniomyces variabilis</name>
    <dbReference type="NCBI Taxonomy" id="1149755"/>
    <lineage>
        <taxon>Eukaryota</taxon>
        <taxon>Fungi</taxon>
        <taxon>Dikarya</taxon>
        <taxon>Ascomycota</taxon>
        <taxon>Pezizomycotina</taxon>
        <taxon>Leotiomycetes</taxon>
        <taxon>Helotiales</taxon>
        <taxon>Hyaloscyphaceae</taxon>
        <taxon>Hyaloscypha</taxon>
        <taxon>Hyaloscypha variabilis</taxon>
    </lineage>
</organism>
<dbReference type="STRING" id="1149755.A0A2J6S091"/>
<evidence type="ECO:0000313" key="5">
    <source>
        <dbReference type="Proteomes" id="UP000235786"/>
    </source>
</evidence>
<sequence length="499" mass="55168">MDNLLPNLLSFPPHPPPPNPMSDHAYDSGIRDQIDYVKKLSDSKLLQQTSGGENVLDVINPALNTVPYTFILLANLSALNKNAKGIDMEKIWGKSITFLGTFDPRQMRYLGDQLSSIIDAVASIAMSKRQPWAAIAPIRDALLRLDPTGSMLTTTHLALVKLALDTRTYSPIVPVIEKFILYFPGTSNQPKPKYICDMNLNPTQFITPASGLTQKFKYQEVLEYFLYSGMVFIGLNKWELALQCLENAVTYPAKEGSVSKIMAEAYKKWVLVGLLHEGRLLSLPRSTSSNAAKQYHTLAKPYETLAQIFESGTASRLKAEADQGVTVWRNDCNTGLVLHVLAAYQQFQIRNLANIYSKISIPEIVSQTMSAETGSKLQSPQAGEALVQGMINRGELHATMSSSPGHPSIVTFAVGGPVLTEADMQRVLGAATERIHTLTKEIKQTDRMLTHDKDYIKFIQKQKKNAKQGGLVDQGISGADMNMDWGDAVEDEDIMSNLY</sequence>
<dbReference type="EMBL" id="KZ613941">
    <property type="protein sequence ID" value="PMD44165.1"/>
    <property type="molecule type" value="Genomic_DNA"/>
</dbReference>
<name>A0A2J6S091_HYAVF</name>
<feature type="domain" description="COP9 signalosome complex subunit 3 N-terminal helical repeats" evidence="3">
    <location>
        <begin position="37"/>
        <end position="289"/>
    </location>
</feature>
<dbReference type="InterPro" id="IPR055089">
    <property type="entry name" value="COP9_N"/>
</dbReference>
<evidence type="ECO:0000256" key="1">
    <source>
        <dbReference type="ARBA" id="ARBA00022490"/>
    </source>
</evidence>
<dbReference type="GO" id="GO:0006511">
    <property type="term" value="P:ubiquitin-dependent protein catabolic process"/>
    <property type="evidence" value="ECO:0007669"/>
    <property type="project" value="TreeGrafter"/>
</dbReference>
<dbReference type="AlphaFoldDB" id="A0A2J6S091"/>
<dbReference type="Pfam" id="PF22788">
    <property type="entry name" value="COP9_hel_rpt"/>
    <property type="match status" value="1"/>
</dbReference>
<dbReference type="InterPro" id="IPR050756">
    <property type="entry name" value="CSN3"/>
</dbReference>
<feature type="region of interest" description="Disordered" evidence="2">
    <location>
        <begin position="1"/>
        <end position="24"/>
    </location>
</feature>
<evidence type="ECO:0000313" key="4">
    <source>
        <dbReference type="EMBL" id="PMD44165.1"/>
    </source>
</evidence>
<feature type="compositionally biased region" description="Low complexity" evidence="2">
    <location>
        <begin position="1"/>
        <end position="11"/>
    </location>
</feature>
<dbReference type="PANTHER" id="PTHR10758">
    <property type="entry name" value="26S PROTEASOME NON-ATPASE REGULATORY SUBUNIT 3/COP9 SIGNALOSOME COMPLEX SUBUNIT 3"/>
    <property type="match status" value="1"/>
</dbReference>
<dbReference type="PANTHER" id="PTHR10758:SF1">
    <property type="entry name" value="COP9 SIGNALOSOME COMPLEX SUBUNIT 3"/>
    <property type="match status" value="1"/>
</dbReference>
<dbReference type="GO" id="GO:0008180">
    <property type="term" value="C:COP9 signalosome"/>
    <property type="evidence" value="ECO:0007669"/>
    <property type="project" value="TreeGrafter"/>
</dbReference>
<keyword evidence="1" id="KW-0963">Cytoplasm</keyword>
<gene>
    <name evidence="4" type="ORF">L207DRAFT_579119</name>
</gene>
<keyword evidence="5" id="KW-1185">Reference proteome</keyword>
<evidence type="ECO:0000256" key="2">
    <source>
        <dbReference type="SAM" id="MobiDB-lite"/>
    </source>
</evidence>
<accession>A0A2J6S091</accession>
<reference evidence="4 5" key="1">
    <citation type="submission" date="2016-04" db="EMBL/GenBank/DDBJ databases">
        <title>A degradative enzymes factory behind the ericoid mycorrhizal symbiosis.</title>
        <authorList>
            <consortium name="DOE Joint Genome Institute"/>
            <person name="Martino E."/>
            <person name="Morin E."/>
            <person name="Grelet G."/>
            <person name="Kuo A."/>
            <person name="Kohler A."/>
            <person name="Daghino S."/>
            <person name="Barry K."/>
            <person name="Choi C."/>
            <person name="Cichocki N."/>
            <person name="Clum A."/>
            <person name="Copeland A."/>
            <person name="Hainaut M."/>
            <person name="Haridas S."/>
            <person name="Labutti K."/>
            <person name="Lindquist E."/>
            <person name="Lipzen A."/>
            <person name="Khouja H.-R."/>
            <person name="Murat C."/>
            <person name="Ohm R."/>
            <person name="Olson A."/>
            <person name="Spatafora J."/>
            <person name="Veneault-Fourrey C."/>
            <person name="Henrissat B."/>
            <person name="Grigoriev I."/>
            <person name="Martin F."/>
            <person name="Perotto S."/>
        </authorList>
    </citation>
    <scope>NUCLEOTIDE SEQUENCE [LARGE SCALE GENOMIC DNA]</scope>
    <source>
        <strain evidence="4 5">F</strain>
    </source>
</reference>
<proteinExistence type="predicted"/>
<protein>
    <recommendedName>
        <fullName evidence="3">COP9 signalosome complex subunit 3 N-terminal helical repeats domain-containing protein</fullName>
    </recommendedName>
</protein>
<dbReference type="OrthoDB" id="29061at2759"/>
<dbReference type="Proteomes" id="UP000235786">
    <property type="component" value="Unassembled WGS sequence"/>
</dbReference>
<evidence type="ECO:0000259" key="3">
    <source>
        <dbReference type="Pfam" id="PF22788"/>
    </source>
</evidence>